<keyword evidence="2" id="KW-1185">Reference proteome</keyword>
<proteinExistence type="predicted"/>
<dbReference type="Proteomes" id="UP000813385">
    <property type="component" value="Unassembled WGS sequence"/>
</dbReference>
<dbReference type="EMBL" id="JAGPXD010000004">
    <property type="protein sequence ID" value="KAH7357837.1"/>
    <property type="molecule type" value="Genomic_DNA"/>
</dbReference>
<comment type="caution">
    <text evidence="1">The sequence shown here is derived from an EMBL/GenBank/DDBJ whole genome shotgun (WGS) entry which is preliminary data.</text>
</comment>
<reference evidence="1" key="1">
    <citation type="journal article" date="2021" name="Nat. Commun.">
        <title>Genetic determinants of endophytism in the Arabidopsis root mycobiome.</title>
        <authorList>
            <person name="Mesny F."/>
            <person name="Miyauchi S."/>
            <person name="Thiergart T."/>
            <person name="Pickel B."/>
            <person name="Atanasova L."/>
            <person name="Karlsson M."/>
            <person name="Huettel B."/>
            <person name="Barry K.W."/>
            <person name="Haridas S."/>
            <person name="Chen C."/>
            <person name="Bauer D."/>
            <person name="Andreopoulos W."/>
            <person name="Pangilinan J."/>
            <person name="LaButti K."/>
            <person name="Riley R."/>
            <person name="Lipzen A."/>
            <person name="Clum A."/>
            <person name="Drula E."/>
            <person name="Henrissat B."/>
            <person name="Kohler A."/>
            <person name="Grigoriev I.V."/>
            <person name="Martin F.M."/>
            <person name="Hacquard S."/>
        </authorList>
    </citation>
    <scope>NUCLEOTIDE SEQUENCE</scope>
    <source>
        <strain evidence="1">MPI-CAGE-AT-0016</strain>
    </source>
</reference>
<accession>A0A8K0TA43</accession>
<dbReference type="AlphaFoldDB" id="A0A8K0TA43"/>
<name>A0A8K0TA43_9PEZI</name>
<sequence length="428" mass="49564">MDLYGRIVPMPQPLKAPSEMTLEERNAKDRAGRAQFRVSQVGDMEDLIANAFADPAAFDILTRGHMLGTPSMPADDARFMQSLKVPVNVWPFRNYWVPTAADNKSAGEALCTPSACKYMLCDTRIPPDAAEDAEACLEAAYQEQLRMKGRGVGWRRLRARRHARAILREFDAAAERGEEQPTGMDIWKGIRPKTPSWVTEILSNGQKEYGYALFTTKEANARPHIAHKRWMKVFDEWMERHDNFSGYKARATMVWEGEKLRDKMHVVMVEAVEPSETDSATMRSDFREMRDVFPHKWILHNTFLVLTDDCIFPELDTRRLEWREAWRFERSIVPEDRADAVLLPGDVPRFHLWAYDAEWEPPAGKRAVEDGYEGRVRVDSHLLYTWFYYARLTGVDMKAMWRRSLTLKDRIWTTETDEDNPEQAVALV</sequence>
<evidence type="ECO:0000313" key="1">
    <source>
        <dbReference type="EMBL" id="KAH7357837.1"/>
    </source>
</evidence>
<evidence type="ECO:0000313" key="2">
    <source>
        <dbReference type="Proteomes" id="UP000813385"/>
    </source>
</evidence>
<organism evidence="1 2">
    <name type="scientific">Plectosphaerella cucumerina</name>
    <dbReference type="NCBI Taxonomy" id="40658"/>
    <lineage>
        <taxon>Eukaryota</taxon>
        <taxon>Fungi</taxon>
        <taxon>Dikarya</taxon>
        <taxon>Ascomycota</taxon>
        <taxon>Pezizomycotina</taxon>
        <taxon>Sordariomycetes</taxon>
        <taxon>Hypocreomycetidae</taxon>
        <taxon>Glomerellales</taxon>
        <taxon>Plectosphaerellaceae</taxon>
        <taxon>Plectosphaerella</taxon>
    </lineage>
</organism>
<protein>
    <submittedName>
        <fullName evidence="1">Uncharacterized protein</fullName>
    </submittedName>
</protein>
<gene>
    <name evidence="1" type="ORF">B0T11DRAFT_354369</name>
</gene>
<dbReference type="OrthoDB" id="4777915at2759"/>